<dbReference type="Proteomes" id="UP000244989">
    <property type="component" value="Unassembled WGS sequence"/>
</dbReference>
<gene>
    <name evidence="1" type="ORF">DF222_04710</name>
</gene>
<dbReference type="AlphaFoldDB" id="A0A2U1T7A3"/>
<organism evidence="1 2">
    <name type="scientific">Corynebacterium yudongzhengii</name>
    <dbReference type="NCBI Taxonomy" id="2080740"/>
    <lineage>
        <taxon>Bacteria</taxon>
        <taxon>Bacillati</taxon>
        <taxon>Actinomycetota</taxon>
        <taxon>Actinomycetes</taxon>
        <taxon>Mycobacteriales</taxon>
        <taxon>Corynebacteriaceae</taxon>
        <taxon>Corynebacterium</taxon>
    </lineage>
</organism>
<protein>
    <submittedName>
        <fullName evidence="1">16S rRNA processing protein RimM</fullName>
    </submittedName>
</protein>
<sequence length="43" mass="4590">MLGRFSAGTRCGVAIPWLETTLVTPNSMTVHAVKSTSSTPERV</sequence>
<name>A0A2U1T7A3_9CORY</name>
<proteinExistence type="predicted"/>
<evidence type="ECO:0000313" key="2">
    <source>
        <dbReference type="Proteomes" id="UP000244989"/>
    </source>
</evidence>
<keyword evidence="2" id="KW-1185">Reference proteome</keyword>
<reference evidence="2" key="1">
    <citation type="submission" date="2018-04" db="EMBL/GenBank/DDBJ databases">
        <authorList>
            <person name="Liu S."/>
            <person name="Wang Z."/>
            <person name="Li J."/>
        </authorList>
    </citation>
    <scope>NUCLEOTIDE SEQUENCE [LARGE SCALE GENOMIC DNA]</scope>
    <source>
        <strain evidence="2">2189</strain>
    </source>
</reference>
<comment type="caution">
    <text evidence="1">The sequence shown here is derived from an EMBL/GenBank/DDBJ whole genome shotgun (WGS) entry which is preliminary data.</text>
</comment>
<evidence type="ECO:0000313" key="1">
    <source>
        <dbReference type="EMBL" id="PWC01886.1"/>
    </source>
</evidence>
<dbReference type="EMBL" id="QEEZ01000007">
    <property type="protein sequence ID" value="PWC01886.1"/>
    <property type="molecule type" value="Genomic_DNA"/>
</dbReference>
<dbReference type="KEGG" id="cyz:C3B44_03535"/>
<accession>A0A2U1T7A3</accession>